<keyword evidence="1" id="KW-1133">Transmembrane helix</keyword>
<proteinExistence type="predicted"/>
<dbReference type="Pfam" id="PF06197">
    <property type="entry name" value="DUF998"/>
    <property type="match status" value="1"/>
</dbReference>
<reference evidence="3" key="1">
    <citation type="journal article" date="2019" name="Int. J. Syst. Evol. Microbiol.">
        <title>The Global Catalogue of Microorganisms (GCM) 10K type strain sequencing project: providing services to taxonomists for standard genome sequencing and annotation.</title>
        <authorList>
            <consortium name="The Broad Institute Genomics Platform"/>
            <consortium name="The Broad Institute Genome Sequencing Center for Infectious Disease"/>
            <person name="Wu L."/>
            <person name="Ma J."/>
        </authorList>
    </citation>
    <scope>NUCLEOTIDE SEQUENCE [LARGE SCALE GENOMIC DNA]</scope>
    <source>
        <strain evidence="3">CGMCC 4.7289</strain>
    </source>
</reference>
<dbReference type="EMBL" id="JBHSAY010000006">
    <property type="protein sequence ID" value="MFC4131233.1"/>
    <property type="molecule type" value="Genomic_DNA"/>
</dbReference>
<feature type="transmembrane region" description="Helical" evidence="1">
    <location>
        <begin position="167"/>
        <end position="184"/>
    </location>
</feature>
<dbReference type="Proteomes" id="UP001595816">
    <property type="component" value="Unassembled WGS sequence"/>
</dbReference>
<comment type="caution">
    <text evidence="2">The sequence shown here is derived from an EMBL/GenBank/DDBJ whole genome shotgun (WGS) entry which is preliminary data.</text>
</comment>
<evidence type="ECO:0000313" key="3">
    <source>
        <dbReference type="Proteomes" id="UP001595816"/>
    </source>
</evidence>
<keyword evidence="1" id="KW-0812">Transmembrane</keyword>
<keyword evidence="1" id="KW-0472">Membrane</keyword>
<dbReference type="InterPro" id="IPR009339">
    <property type="entry name" value="DUF998"/>
</dbReference>
<evidence type="ECO:0000256" key="1">
    <source>
        <dbReference type="SAM" id="Phobius"/>
    </source>
</evidence>
<accession>A0ABV8LKW0</accession>
<feature type="transmembrane region" description="Helical" evidence="1">
    <location>
        <begin position="107"/>
        <end position="128"/>
    </location>
</feature>
<gene>
    <name evidence="2" type="ORF">ACFOZ4_11525</name>
</gene>
<feature type="transmembrane region" description="Helical" evidence="1">
    <location>
        <begin position="70"/>
        <end position="87"/>
    </location>
</feature>
<sequence>MASRAVAATAAVLGAISGLLLVRAVAPGALDDYVSASGVPGQPHPASYRLGIYGLALTAGLLAWVTRSIVALPLAVAVPMIALSGSVTCTPGCPLPPYEQSTAQDLLHATTSILGVGLCALAMLAAAWRGSRFSRIAVFVTWPLLAATAIGIVAVGRGAMTGVLERLGLVACVVWLVGFAVHLTRRPPSHG</sequence>
<organism evidence="2 3">
    <name type="scientific">Hamadaea flava</name>
    <dbReference type="NCBI Taxonomy" id="1742688"/>
    <lineage>
        <taxon>Bacteria</taxon>
        <taxon>Bacillati</taxon>
        <taxon>Actinomycetota</taxon>
        <taxon>Actinomycetes</taxon>
        <taxon>Micromonosporales</taxon>
        <taxon>Micromonosporaceae</taxon>
        <taxon>Hamadaea</taxon>
    </lineage>
</organism>
<evidence type="ECO:0000313" key="2">
    <source>
        <dbReference type="EMBL" id="MFC4131233.1"/>
    </source>
</evidence>
<feature type="transmembrane region" description="Helical" evidence="1">
    <location>
        <begin position="135"/>
        <end position="155"/>
    </location>
</feature>
<keyword evidence="3" id="KW-1185">Reference proteome</keyword>
<protein>
    <submittedName>
        <fullName evidence="2">DUF998 domain-containing protein</fullName>
    </submittedName>
</protein>
<dbReference type="RefSeq" id="WP_253754570.1">
    <property type="nucleotide sequence ID" value="NZ_JAMZDZ010000001.1"/>
</dbReference>
<name>A0ABV8LKW0_9ACTN</name>
<feature type="transmembrane region" description="Helical" evidence="1">
    <location>
        <begin position="48"/>
        <end position="65"/>
    </location>
</feature>